<feature type="region of interest" description="Disordered" evidence="1">
    <location>
        <begin position="43"/>
        <end position="66"/>
    </location>
</feature>
<keyword evidence="3" id="KW-1185">Reference proteome</keyword>
<proteinExistence type="predicted"/>
<evidence type="ECO:0000313" key="2">
    <source>
        <dbReference type="EMBL" id="TFY55486.1"/>
    </source>
</evidence>
<comment type="caution">
    <text evidence="2">The sequence shown here is derived from an EMBL/GenBank/DDBJ whole genome shotgun (WGS) entry which is preliminary data.</text>
</comment>
<accession>A0A4Y9XZB2</accession>
<feature type="region of interest" description="Disordered" evidence="1">
    <location>
        <begin position="118"/>
        <end position="140"/>
    </location>
</feature>
<evidence type="ECO:0000313" key="3">
    <source>
        <dbReference type="Proteomes" id="UP000298327"/>
    </source>
</evidence>
<dbReference type="EMBL" id="SEOQ01000911">
    <property type="protein sequence ID" value="TFY55486.1"/>
    <property type="molecule type" value="Genomic_DNA"/>
</dbReference>
<organism evidence="2 3">
    <name type="scientific">Dentipellis fragilis</name>
    <dbReference type="NCBI Taxonomy" id="205917"/>
    <lineage>
        <taxon>Eukaryota</taxon>
        <taxon>Fungi</taxon>
        <taxon>Dikarya</taxon>
        <taxon>Basidiomycota</taxon>
        <taxon>Agaricomycotina</taxon>
        <taxon>Agaricomycetes</taxon>
        <taxon>Russulales</taxon>
        <taxon>Hericiaceae</taxon>
        <taxon>Dentipellis</taxon>
    </lineage>
</organism>
<dbReference type="Proteomes" id="UP000298327">
    <property type="component" value="Unassembled WGS sequence"/>
</dbReference>
<sequence length="257" mass="27870">MLHLLSSPGTPVLLYSHSTQHRVPTPPSSLQMQPASVVAVNLTSHASPGPSPSTPSMSSSRDDQAQLSLQELRQQTRRRAAYKMRRIFEPTVRAGGRRRISATDGAFRLRHLFLRSESDDSQDAPSLPQTPQSLWGPGSRSKSVTCGDGCYGRHDVAPPHVRYASFIPLILRLWIWCRSISEPTLCSSRANASTCGIPSALAIEHCSEEMQGCAEKISSLRSLKNTTSRGSCVLSNCSPFLGALVQARPAAIAPVKI</sequence>
<feature type="compositionally biased region" description="Polar residues" evidence="1">
    <location>
        <begin position="123"/>
        <end position="133"/>
    </location>
</feature>
<protein>
    <submittedName>
        <fullName evidence="2">Uncharacterized protein</fullName>
    </submittedName>
</protein>
<reference evidence="2 3" key="1">
    <citation type="submission" date="2019-02" db="EMBL/GenBank/DDBJ databases">
        <title>Genome sequencing of the rare red list fungi Dentipellis fragilis.</title>
        <authorList>
            <person name="Buettner E."/>
            <person name="Kellner H."/>
        </authorList>
    </citation>
    <scope>NUCLEOTIDE SEQUENCE [LARGE SCALE GENOMIC DNA]</scope>
    <source>
        <strain evidence="2 3">DSM 105465</strain>
    </source>
</reference>
<feature type="compositionally biased region" description="Low complexity" evidence="1">
    <location>
        <begin position="44"/>
        <end position="59"/>
    </location>
</feature>
<gene>
    <name evidence="2" type="ORF">EVG20_g9296</name>
</gene>
<evidence type="ECO:0000256" key="1">
    <source>
        <dbReference type="SAM" id="MobiDB-lite"/>
    </source>
</evidence>
<name>A0A4Y9XZB2_9AGAM</name>
<dbReference type="AlphaFoldDB" id="A0A4Y9XZB2"/>